<comment type="function">
    <text evidence="1 10">Controls the rotational direction of flagella during chemotaxis.</text>
</comment>
<dbReference type="AlphaFoldDB" id="A0A0M0HJM9"/>
<dbReference type="InterPro" id="IPR005503">
    <property type="entry name" value="FliL"/>
</dbReference>
<evidence type="ECO:0000256" key="11">
    <source>
        <dbReference type="SAM" id="SignalP"/>
    </source>
</evidence>
<dbReference type="GO" id="GO:0005886">
    <property type="term" value="C:plasma membrane"/>
    <property type="evidence" value="ECO:0007669"/>
    <property type="project" value="UniProtKB-SubCell"/>
</dbReference>
<comment type="caution">
    <text evidence="12">The sequence shown here is derived from an EMBL/GenBank/DDBJ whole genome shotgun (WGS) entry which is preliminary data.</text>
</comment>
<keyword evidence="9 10" id="KW-0472">Membrane</keyword>
<keyword evidence="12" id="KW-0282">Flagellum</keyword>
<evidence type="ECO:0000256" key="3">
    <source>
        <dbReference type="ARBA" id="ARBA00008281"/>
    </source>
</evidence>
<keyword evidence="12" id="KW-0969">Cilium</keyword>
<evidence type="ECO:0000256" key="6">
    <source>
        <dbReference type="ARBA" id="ARBA00022692"/>
    </source>
</evidence>
<keyword evidence="12" id="KW-0966">Cell projection</keyword>
<dbReference type="Pfam" id="PF03748">
    <property type="entry name" value="FliL"/>
    <property type="match status" value="1"/>
</dbReference>
<evidence type="ECO:0000313" key="12">
    <source>
        <dbReference type="EMBL" id="KOO02280.1"/>
    </source>
</evidence>
<dbReference type="PANTHER" id="PTHR35091:SF5">
    <property type="entry name" value="FLAGELLAR PROTEIN FLIL"/>
    <property type="match status" value="1"/>
</dbReference>
<protein>
    <recommendedName>
        <fullName evidence="10">Flagellar protein FliL</fullName>
    </recommendedName>
</protein>
<comment type="similarity">
    <text evidence="3 10">Belongs to the FliL family.</text>
</comment>
<dbReference type="STRING" id="693.AKJ17_16085"/>
<gene>
    <name evidence="12" type="ORF">AKJ17_16085</name>
</gene>
<keyword evidence="4" id="KW-1003">Cell membrane</keyword>
<reference evidence="13" key="1">
    <citation type="submission" date="2015-08" db="EMBL/GenBank/DDBJ databases">
        <title>Vibrio galatheae sp. nov., a novel member of the Vibrionaceae family isolated from the Solomon Islands.</title>
        <authorList>
            <person name="Giubergia S."/>
            <person name="Machado H."/>
            <person name="Mateiu R.V."/>
            <person name="Gram L."/>
        </authorList>
    </citation>
    <scope>NUCLEOTIDE SEQUENCE [LARGE SCALE GENOMIC DNA]</scope>
    <source>
        <strain evidence="13">DSM 19584</strain>
    </source>
</reference>
<keyword evidence="8" id="KW-1133">Transmembrane helix</keyword>
<dbReference type="OrthoDB" id="5588622at2"/>
<keyword evidence="11" id="KW-0732">Signal</keyword>
<sequence length="137" mass="15572">MIKRYLAQIFVVWAMLISLPSVALAEEEQAPKLAYFTLEPDLTTNFYTKGKQLRYIQVRIDVMVANETDLSIIELHQPLIRDAVIELLGQQSEDTITSLAGREDLRKTLVETLNAALLPETGKTVIADLLFTKYLYQ</sequence>
<keyword evidence="10" id="KW-0997">Cell inner membrane</keyword>
<dbReference type="GO" id="GO:0071978">
    <property type="term" value="P:bacterial-type flagellum-dependent swarming motility"/>
    <property type="evidence" value="ECO:0007669"/>
    <property type="project" value="TreeGrafter"/>
</dbReference>
<feature type="signal peptide" evidence="11">
    <location>
        <begin position="1"/>
        <end position="25"/>
    </location>
</feature>
<dbReference type="PANTHER" id="PTHR35091">
    <property type="entry name" value="FLAGELLAR PROTEIN FLIL"/>
    <property type="match status" value="1"/>
</dbReference>
<evidence type="ECO:0000256" key="1">
    <source>
        <dbReference type="ARBA" id="ARBA00002254"/>
    </source>
</evidence>
<evidence type="ECO:0000256" key="2">
    <source>
        <dbReference type="ARBA" id="ARBA00004162"/>
    </source>
</evidence>
<dbReference type="RefSeq" id="WP_053396838.1">
    <property type="nucleotide sequence ID" value="NZ_CANLZT010000019.1"/>
</dbReference>
<dbReference type="GO" id="GO:0009425">
    <property type="term" value="C:bacterial-type flagellum basal body"/>
    <property type="evidence" value="ECO:0007669"/>
    <property type="project" value="InterPro"/>
</dbReference>
<proteinExistence type="inferred from homology"/>
<keyword evidence="6" id="KW-0812">Transmembrane</keyword>
<keyword evidence="5 10" id="KW-0145">Chemotaxis</keyword>
<keyword evidence="13" id="KW-1185">Reference proteome</keyword>
<evidence type="ECO:0000256" key="10">
    <source>
        <dbReference type="RuleBase" id="RU364125"/>
    </source>
</evidence>
<feature type="chain" id="PRO_5005599980" description="Flagellar protein FliL" evidence="11">
    <location>
        <begin position="26"/>
        <end position="137"/>
    </location>
</feature>
<organism evidence="12 13">
    <name type="scientific">Vibrio nereis</name>
    <dbReference type="NCBI Taxonomy" id="693"/>
    <lineage>
        <taxon>Bacteria</taxon>
        <taxon>Pseudomonadati</taxon>
        <taxon>Pseudomonadota</taxon>
        <taxon>Gammaproteobacteria</taxon>
        <taxon>Vibrionales</taxon>
        <taxon>Vibrionaceae</taxon>
        <taxon>Vibrio</taxon>
    </lineage>
</organism>
<dbReference type="PATRIC" id="fig|693.5.peg.3276"/>
<name>A0A0M0HJM9_VIBNE</name>
<dbReference type="Proteomes" id="UP000037515">
    <property type="component" value="Unassembled WGS sequence"/>
</dbReference>
<accession>A0A0M0HJM9</accession>
<evidence type="ECO:0000256" key="8">
    <source>
        <dbReference type="ARBA" id="ARBA00022989"/>
    </source>
</evidence>
<dbReference type="GO" id="GO:0006935">
    <property type="term" value="P:chemotaxis"/>
    <property type="evidence" value="ECO:0007669"/>
    <property type="project" value="UniProtKB-KW"/>
</dbReference>
<evidence type="ECO:0000256" key="9">
    <source>
        <dbReference type="ARBA" id="ARBA00023136"/>
    </source>
</evidence>
<evidence type="ECO:0000256" key="7">
    <source>
        <dbReference type="ARBA" id="ARBA00022779"/>
    </source>
</evidence>
<keyword evidence="7 10" id="KW-0283">Flagellar rotation</keyword>
<dbReference type="EMBL" id="LHPJ01000017">
    <property type="protein sequence ID" value="KOO02280.1"/>
    <property type="molecule type" value="Genomic_DNA"/>
</dbReference>
<evidence type="ECO:0000313" key="13">
    <source>
        <dbReference type="Proteomes" id="UP000037515"/>
    </source>
</evidence>
<evidence type="ECO:0000256" key="4">
    <source>
        <dbReference type="ARBA" id="ARBA00022475"/>
    </source>
</evidence>
<evidence type="ECO:0000256" key="5">
    <source>
        <dbReference type="ARBA" id="ARBA00022500"/>
    </source>
</evidence>
<comment type="subcellular location">
    <subcellularLocation>
        <location evidence="10">Cell inner membrane</location>
    </subcellularLocation>
    <subcellularLocation>
        <location evidence="2">Cell membrane</location>
        <topology evidence="2">Single-pass membrane protein</topology>
    </subcellularLocation>
</comment>